<dbReference type="SUPFAM" id="SSF50800">
    <property type="entry name" value="PK beta-barrel domain-like"/>
    <property type="match status" value="1"/>
</dbReference>
<dbReference type="Gene3D" id="2.40.33.20">
    <property type="entry name" value="PK beta-barrel domain-like"/>
    <property type="match status" value="1"/>
</dbReference>
<dbReference type="InterPro" id="IPR011037">
    <property type="entry name" value="Pyrv_Knase-like_insert_dom_sf"/>
</dbReference>
<gene>
    <name evidence="2" type="ORF">Dace_0051</name>
</gene>
<dbReference type="Proteomes" id="UP000005695">
    <property type="component" value="Unassembled WGS sequence"/>
</dbReference>
<dbReference type="InterPro" id="IPR052716">
    <property type="entry name" value="MOSC_domain"/>
</dbReference>
<dbReference type="EMBL" id="AAEW02000044">
    <property type="protein sequence ID" value="EAT14192.1"/>
    <property type="molecule type" value="Genomic_DNA"/>
</dbReference>
<dbReference type="PROSITE" id="PS51340">
    <property type="entry name" value="MOSC"/>
    <property type="match status" value="1"/>
</dbReference>
<dbReference type="OrthoDB" id="9784492at2"/>
<evidence type="ECO:0000259" key="1">
    <source>
        <dbReference type="PROSITE" id="PS51340"/>
    </source>
</evidence>
<comment type="caution">
    <text evidence="2">The sequence shown here is derived from an EMBL/GenBank/DDBJ whole genome shotgun (WGS) entry which is preliminary data.</text>
</comment>
<dbReference type="PANTHER" id="PTHR36930">
    <property type="entry name" value="METAL-SULFUR CLUSTER BIOSYNTHESIS PROTEINS YUAD-RELATED"/>
    <property type="match status" value="1"/>
</dbReference>
<accession>Q1JVC2</accession>
<dbReference type="AlphaFoldDB" id="Q1JVC2"/>
<reference evidence="2" key="1">
    <citation type="submission" date="2006-05" db="EMBL/GenBank/DDBJ databases">
        <title>Annotation of the draft genome assembly of Desulfuromonas acetoxidans DSM 684.</title>
        <authorList>
            <consortium name="US DOE Joint Genome Institute (JGI-ORNL)"/>
            <person name="Larimer F."/>
            <person name="Land M."/>
            <person name="Hauser L."/>
        </authorList>
    </citation>
    <scope>NUCLEOTIDE SEQUENCE [LARGE SCALE GENOMIC DNA]</scope>
    <source>
        <strain evidence="2">DSM 684</strain>
    </source>
</reference>
<organism evidence="2 3">
    <name type="scientific">Desulfuromonas acetoxidans (strain DSM 684 / 11070)</name>
    <dbReference type="NCBI Taxonomy" id="281689"/>
    <lineage>
        <taxon>Bacteria</taxon>
        <taxon>Pseudomonadati</taxon>
        <taxon>Thermodesulfobacteriota</taxon>
        <taxon>Desulfuromonadia</taxon>
        <taxon>Desulfuromonadales</taxon>
        <taxon>Desulfuromonadaceae</taxon>
        <taxon>Desulfuromonas</taxon>
    </lineage>
</organism>
<dbReference type="PANTHER" id="PTHR36930:SF1">
    <property type="entry name" value="MOSC DOMAIN-CONTAINING PROTEIN"/>
    <property type="match status" value="1"/>
</dbReference>
<name>Q1JVC2_DESA6</name>
<keyword evidence="3" id="KW-1185">Reference proteome</keyword>
<dbReference type="InterPro" id="IPR005302">
    <property type="entry name" value="MoCF_Sase_C"/>
</dbReference>
<evidence type="ECO:0000313" key="3">
    <source>
        <dbReference type="Proteomes" id="UP000005695"/>
    </source>
</evidence>
<dbReference type="GO" id="GO:0003824">
    <property type="term" value="F:catalytic activity"/>
    <property type="evidence" value="ECO:0007669"/>
    <property type="project" value="InterPro"/>
</dbReference>
<reference evidence="2" key="2">
    <citation type="submission" date="2006-05" db="EMBL/GenBank/DDBJ databases">
        <title>Sequencing of the draft genome and assembly of Desulfuromonas acetoxidans DSM 684.</title>
        <authorList>
            <consortium name="US DOE Joint Genome Institute (JGI-PGF)"/>
            <person name="Copeland A."/>
            <person name="Lucas S."/>
            <person name="Lapidus A."/>
            <person name="Barry K."/>
            <person name="Detter J.C."/>
            <person name="Glavina del Rio T."/>
            <person name="Hammon N."/>
            <person name="Israni S."/>
            <person name="Dalin E."/>
            <person name="Tice H."/>
            <person name="Bruce D."/>
            <person name="Pitluck S."/>
            <person name="Richardson P."/>
        </authorList>
    </citation>
    <scope>NUCLEOTIDE SEQUENCE [LARGE SCALE GENOMIC DNA]</scope>
    <source>
        <strain evidence="2">DSM 684</strain>
    </source>
</reference>
<dbReference type="GO" id="GO:0030170">
    <property type="term" value="F:pyridoxal phosphate binding"/>
    <property type="evidence" value="ECO:0007669"/>
    <property type="project" value="InterPro"/>
</dbReference>
<dbReference type="Pfam" id="PF03473">
    <property type="entry name" value="MOSC"/>
    <property type="match status" value="1"/>
</dbReference>
<proteinExistence type="predicted"/>
<evidence type="ECO:0000313" key="2">
    <source>
        <dbReference type="EMBL" id="EAT14192.1"/>
    </source>
</evidence>
<protein>
    <submittedName>
        <fullName evidence="2">MOSC domain protein</fullName>
    </submittedName>
</protein>
<sequence length="147" mass="15679">MAHGLGQVVAVCISERTGEQKKAVDSIQLVEDYGIVGDAHGGTERQVSLLAKESIDTMRAKGLTLADGDFAENIVTSGVDLLKTDLGTRIEIADVVLEVTQIGKTCHQRCAIYHQAGDCVMPTQGIFVKVIEGGAIRSGDEIHITYP</sequence>
<dbReference type="GO" id="GO:0030151">
    <property type="term" value="F:molybdenum ion binding"/>
    <property type="evidence" value="ECO:0007669"/>
    <property type="project" value="InterPro"/>
</dbReference>
<dbReference type="RefSeq" id="WP_006003322.1">
    <property type="nucleotide sequence ID" value="NZ_AAEW02000044.1"/>
</dbReference>
<feature type="domain" description="MOSC" evidence="1">
    <location>
        <begin position="22"/>
        <end position="145"/>
    </location>
</feature>